<evidence type="ECO:0000256" key="2">
    <source>
        <dbReference type="SAM" id="SignalP"/>
    </source>
</evidence>
<comment type="caution">
    <text evidence="3">The sequence shown here is derived from an EMBL/GenBank/DDBJ whole genome shotgun (WGS) entry which is preliminary data.</text>
</comment>
<evidence type="ECO:0000313" key="3">
    <source>
        <dbReference type="EMBL" id="KAL3088099.1"/>
    </source>
</evidence>
<name>A0ABD2JBV4_HETSC</name>
<keyword evidence="4" id="KW-1185">Reference proteome</keyword>
<dbReference type="AlphaFoldDB" id="A0ABD2JBV4"/>
<proteinExistence type="predicted"/>
<organism evidence="3 4">
    <name type="scientific">Heterodera schachtii</name>
    <name type="common">Sugarbeet cyst nematode worm</name>
    <name type="synonym">Tylenchus schachtii</name>
    <dbReference type="NCBI Taxonomy" id="97005"/>
    <lineage>
        <taxon>Eukaryota</taxon>
        <taxon>Metazoa</taxon>
        <taxon>Ecdysozoa</taxon>
        <taxon>Nematoda</taxon>
        <taxon>Chromadorea</taxon>
        <taxon>Rhabditida</taxon>
        <taxon>Tylenchina</taxon>
        <taxon>Tylenchomorpha</taxon>
        <taxon>Tylenchoidea</taxon>
        <taxon>Heteroderidae</taxon>
        <taxon>Heteroderinae</taxon>
        <taxon>Heterodera</taxon>
    </lineage>
</organism>
<evidence type="ECO:0000256" key="1">
    <source>
        <dbReference type="SAM" id="MobiDB-lite"/>
    </source>
</evidence>
<feature type="signal peptide" evidence="2">
    <location>
        <begin position="1"/>
        <end position="25"/>
    </location>
</feature>
<reference evidence="3 4" key="1">
    <citation type="submission" date="2024-10" db="EMBL/GenBank/DDBJ databases">
        <authorList>
            <person name="Kim D."/>
        </authorList>
    </citation>
    <scope>NUCLEOTIDE SEQUENCE [LARGE SCALE GENOMIC DNA]</scope>
    <source>
        <strain evidence="3">Taebaek</strain>
    </source>
</reference>
<dbReference type="EMBL" id="JBICCN010000168">
    <property type="protein sequence ID" value="KAL3088099.1"/>
    <property type="molecule type" value="Genomic_DNA"/>
</dbReference>
<protein>
    <recommendedName>
        <fullName evidence="5">Secreted protein</fullName>
    </recommendedName>
</protein>
<feature type="chain" id="PRO_5044863224" description="Secreted protein" evidence="2">
    <location>
        <begin position="26"/>
        <end position="97"/>
    </location>
</feature>
<evidence type="ECO:0008006" key="5">
    <source>
        <dbReference type="Google" id="ProtNLM"/>
    </source>
</evidence>
<evidence type="ECO:0000313" key="4">
    <source>
        <dbReference type="Proteomes" id="UP001620645"/>
    </source>
</evidence>
<dbReference type="Proteomes" id="UP001620645">
    <property type="component" value="Unassembled WGS sequence"/>
</dbReference>
<accession>A0ABD2JBV4</accession>
<sequence length="97" mass="10976">MRCSHSLPLFLCFVLFAGLASLISARLAHESFAKHRHHSRGGATARPKAAADDQPQTRKSIYNSNKCYRQPSDAERVQKRWAETFIYYSANSSLCLM</sequence>
<keyword evidence="2" id="KW-0732">Signal</keyword>
<gene>
    <name evidence="3" type="ORF">niasHS_009385</name>
</gene>
<feature type="region of interest" description="Disordered" evidence="1">
    <location>
        <begin position="36"/>
        <end position="59"/>
    </location>
</feature>